<keyword evidence="2" id="KW-0808">Transferase</keyword>
<sequence>MVIPVPDTIVPVNHNQGVNAHPCFVYGSLMDAKVRDTVTRSALDSRIFVVKASIKGYVRYPYYNEPFPGMIASEDPEATVDGLLIFGLSDQDRYRLDQFEGAEYPRSTLTVTTLETVPAEWTLLKGHPILGPQEDYTPGSTLQAYVYTFTGPLIHLDRTRAWDFEEFKKNHLDNWVMKGSHFAAMVARTD</sequence>
<dbReference type="EMBL" id="BQFW01000015">
    <property type="protein sequence ID" value="GJJ78841.1"/>
    <property type="molecule type" value="Genomic_DNA"/>
</dbReference>
<proteinExistence type="inferred from homology"/>
<comment type="caution">
    <text evidence="5">The sequence shown here is derived from an EMBL/GenBank/DDBJ whole genome shotgun (WGS) entry which is preliminary data.</text>
</comment>
<dbReference type="Proteomes" id="UP000827284">
    <property type="component" value="Unassembled WGS sequence"/>
</dbReference>
<dbReference type="OrthoDB" id="1044435at2759"/>
<evidence type="ECO:0000313" key="5">
    <source>
        <dbReference type="EMBL" id="GJJ78841.1"/>
    </source>
</evidence>
<dbReference type="Gene3D" id="3.10.490.10">
    <property type="entry name" value="Gamma-glutamyl cyclotransferase-like"/>
    <property type="match status" value="1"/>
</dbReference>
<dbReference type="InterPro" id="IPR013024">
    <property type="entry name" value="GGCT-like"/>
</dbReference>
<dbReference type="SUPFAM" id="SSF110857">
    <property type="entry name" value="Gamma-glutamyl cyclotransferase-like"/>
    <property type="match status" value="1"/>
</dbReference>
<evidence type="ECO:0000259" key="4">
    <source>
        <dbReference type="Pfam" id="PF06094"/>
    </source>
</evidence>
<accession>A0A9P3HLG9</accession>
<protein>
    <recommendedName>
        <fullName evidence="3">Putative gamma-glutamylcyclotransferase</fullName>
    </recommendedName>
</protein>
<comment type="similarity">
    <text evidence="1">Belongs to the gamma-glutamylcyclotransferase family.</text>
</comment>
<feature type="domain" description="Gamma-glutamylcyclotransferase AIG2-like" evidence="4">
    <location>
        <begin position="23"/>
        <end position="117"/>
    </location>
</feature>
<gene>
    <name evidence="5" type="ORF">EMPS_11200</name>
</gene>
<dbReference type="PANTHER" id="PTHR31544:SF2">
    <property type="entry name" value="AIG2-LIKE PROTEIN D"/>
    <property type="match status" value="1"/>
</dbReference>
<evidence type="ECO:0000256" key="2">
    <source>
        <dbReference type="ARBA" id="ARBA00022679"/>
    </source>
</evidence>
<reference evidence="5" key="1">
    <citation type="submission" date="2021-11" db="EMBL/GenBank/DDBJ databases">
        <authorList>
            <person name="Herlambang A."/>
            <person name="Guo Y."/>
            <person name="Takashima Y."/>
            <person name="Nishizawa T."/>
        </authorList>
    </citation>
    <scope>NUCLEOTIDE SEQUENCE</scope>
    <source>
        <strain evidence="5">E1425</strain>
    </source>
</reference>
<evidence type="ECO:0000313" key="6">
    <source>
        <dbReference type="Proteomes" id="UP000827284"/>
    </source>
</evidence>
<dbReference type="AlphaFoldDB" id="A0A9P3HLG9"/>
<organism evidence="5 6">
    <name type="scientific">Entomortierella parvispora</name>
    <dbReference type="NCBI Taxonomy" id="205924"/>
    <lineage>
        <taxon>Eukaryota</taxon>
        <taxon>Fungi</taxon>
        <taxon>Fungi incertae sedis</taxon>
        <taxon>Mucoromycota</taxon>
        <taxon>Mortierellomycotina</taxon>
        <taxon>Mortierellomycetes</taxon>
        <taxon>Mortierellales</taxon>
        <taxon>Mortierellaceae</taxon>
        <taxon>Entomortierella</taxon>
    </lineage>
</organism>
<dbReference type="GO" id="GO:0016740">
    <property type="term" value="F:transferase activity"/>
    <property type="evidence" value="ECO:0007669"/>
    <property type="project" value="UniProtKB-KW"/>
</dbReference>
<dbReference type="Pfam" id="PF06094">
    <property type="entry name" value="GGACT"/>
    <property type="match status" value="1"/>
</dbReference>
<evidence type="ECO:0000256" key="1">
    <source>
        <dbReference type="ARBA" id="ARBA00008861"/>
    </source>
</evidence>
<dbReference type="InterPro" id="IPR009288">
    <property type="entry name" value="AIG2-like_dom"/>
</dbReference>
<dbReference type="CDD" id="cd06661">
    <property type="entry name" value="GGCT_like"/>
    <property type="match status" value="1"/>
</dbReference>
<dbReference type="InterPro" id="IPR045038">
    <property type="entry name" value="AIG2-like"/>
</dbReference>
<reference evidence="5" key="2">
    <citation type="journal article" date="2022" name="Microbiol. Resour. Announc.">
        <title>Whole-Genome Sequence of Entomortierella parvispora E1425, a Mucoromycotan Fungus Associated with Burkholderiaceae-Related Endosymbiotic Bacteria.</title>
        <authorList>
            <person name="Herlambang A."/>
            <person name="Guo Y."/>
            <person name="Takashima Y."/>
            <person name="Narisawa K."/>
            <person name="Ohta H."/>
            <person name="Nishizawa T."/>
        </authorList>
    </citation>
    <scope>NUCLEOTIDE SEQUENCE</scope>
    <source>
        <strain evidence="5">E1425</strain>
    </source>
</reference>
<dbReference type="PANTHER" id="PTHR31544">
    <property type="entry name" value="AIG2-LIKE PROTEIN D"/>
    <property type="match status" value="1"/>
</dbReference>
<name>A0A9P3HLG9_9FUNG</name>
<dbReference type="InterPro" id="IPR036568">
    <property type="entry name" value="GGCT-like_sf"/>
</dbReference>
<evidence type="ECO:0000256" key="3">
    <source>
        <dbReference type="ARBA" id="ARBA00030602"/>
    </source>
</evidence>
<keyword evidence="6" id="KW-1185">Reference proteome</keyword>